<feature type="transmembrane region" description="Helical" evidence="8">
    <location>
        <begin position="175"/>
        <end position="197"/>
    </location>
</feature>
<keyword evidence="4 8" id="KW-0812">Transmembrane</keyword>
<feature type="transmembrane region" description="Helical" evidence="8">
    <location>
        <begin position="204"/>
        <end position="222"/>
    </location>
</feature>
<keyword evidence="5 8" id="KW-1133">Transmembrane helix</keyword>
<accession>A0A4R0JF96</accession>
<evidence type="ECO:0000256" key="5">
    <source>
        <dbReference type="ARBA" id="ARBA00022989"/>
    </source>
</evidence>
<comment type="subcellular location">
    <subcellularLocation>
        <location evidence="1">Cell membrane</location>
        <topology evidence="1">Multi-pass membrane protein</topology>
    </subcellularLocation>
</comment>
<evidence type="ECO:0000256" key="4">
    <source>
        <dbReference type="ARBA" id="ARBA00022692"/>
    </source>
</evidence>
<evidence type="ECO:0000256" key="2">
    <source>
        <dbReference type="ARBA" id="ARBA00022475"/>
    </source>
</evidence>
<dbReference type="OrthoDB" id="9774600at2"/>
<proteinExistence type="inferred from homology"/>
<feature type="transmembrane region" description="Helical" evidence="8">
    <location>
        <begin position="264"/>
        <end position="282"/>
    </location>
</feature>
<keyword evidence="2" id="KW-1003">Cell membrane</keyword>
<dbReference type="GO" id="GO:0005886">
    <property type="term" value="C:plasma membrane"/>
    <property type="evidence" value="ECO:0007669"/>
    <property type="project" value="UniProtKB-SubCell"/>
</dbReference>
<dbReference type="EMBL" id="SJKD01000007">
    <property type="protein sequence ID" value="TCC45633.1"/>
    <property type="molecule type" value="Genomic_DNA"/>
</dbReference>
<sequence length="411" mass="45803">MTVTTTTSSPRPLALRRILIVIAVCAALVALGAWIAGLFDGMIDLQVYRMGGSVLLHGDALYDAELAGSGLPFTYPPFAAIAMVPLAAVPWGVALVVWTTISVLCITLIWRTSLTKTFWSFFTQRKRTAVLAALTVLSLLLEPVWQTLQFGQINLLLTAMILLDLVRPADARLRGFWLGVTIGVKLTPLPFLALLIVTKQWRALRNAVFGLLATMAIGFAIVPHQSWRYWTDVILDANRVGGLAYTGNQSFNGFLHRLGNDASWVQPTWFVLSVVFGLLVLWLSRRYWLADERVTAISVMALAVLYASPVSWSHHWVWIIPLGVSLIRGVNRVWGLNPAVVTGVLWYGLFVLRSIWWVPYRDDRELNWTFWQSIPGNSHLILGMLAFILLAVTSRSLTRQDENKSSKPPAV</sequence>
<evidence type="ECO:0000313" key="10">
    <source>
        <dbReference type="Proteomes" id="UP000293342"/>
    </source>
</evidence>
<dbReference type="RefSeq" id="WP_131516719.1">
    <property type="nucleotide sequence ID" value="NZ_SJKD01000007.1"/>
</dbReference>
<evidence type="ECO:0000256" key="8">
    <source>
        <dbReference type="SAM" id="Phobius"/>
    </source>
</evidence>
<dbReference type="InterPro" id="IPR018584">
    <property type="entry name" value="GT87"/>
</dbReference>
<evidence type="ECO:0000256" key="3">
    <source>
        <dbReference type="ARBA" id="ARBA00022679"/>
    </source>
</evidence>
<keyword evidence="6 8" id="KW-0472">Membrane</keyword>
<feature type="transmembrane region" description="Helical" evidence="8">
    <location>
        <begin position="130"/>
        <end position="163"/>
    </location>
</feature>
<dbReference type="GO" id="GO:0016758">
    <property type="term" value="F:hexosyltransferase activity"/>
    <property type="evidence" value="ECO:0007669"/>
    <property type="project" value="InterPro"/>
</dbReference>
<name>A0A4R0JF96_9ACTN</name>
<dbReference type="AlphaFoldDB" id="A0A4R0JF96"/>
<protein>
    <submittedName>
        <fullName evidence="9">DUF2029 domain-containing protein</fullName>
    </submittedName>
</protein>
<feature type="transmembrane region" description="Helical" evidence="8">
    <location>
        <begin position="378"/>
        <end position="397"/>
    </location>
</feature>
<feature type="transmembrane region" description="Helical" evidence="8">
    <location>
        <begin position="18"/>
        <end position="39"/>
    </location>
</feature>
<feature type="transmembrane region" description="Helical" evidence="8">
    <location>
        <begin position="294"/>
        <end position="310"/>
    </location>
</feature>
<evidence type="ECO:0000256" key="7">
    <source>
        <dbReference type="ARBA" id="ARBA00024033"/>
    </source>
</evidence>
<comment type="similarity">
    <text evidence="7">Belongs to the glycosyltransferase 87 family.</text>
</comment>
<keyword evidence="3" id="KW-0808">Transferase</keyword>
<reference evidence="9 10" key="1">
    <citation type="submission" date="2019-02" db="EMBL/GenBank/DDBJ databases">
        <title>Kribbella capetownensis sp. nov. and Kribbella speibonae sp. nov., isolated from soil.</title>
        <authorList>
            <person name="Curtis S.M."/>
            <person name="Norton I."/>
            <person name="Everest G.J."/>
            <person name="Meyers P.R."/>
        </authorList>
    </citation>
    <scope>NUCLEOTIDE SEQUENCE [LARGE SCALE GENOMIC DNA]</scope>
    <source>
        <strain evidence="9 10">YM53</strain>
    </source>
</reference>
<feature type="transmembrane region" description="Helical" evidence="8">
    <location>
        <begin position="78"/>
        <end position="110"/>
    </location>
</feature>
<evidence type="ECO:0000256" key="6">
    <source>
        <dbReference type="ARBA" id="ARBA00023136"/>
    </source>
</evidence>
<gene>
    <name evidence="9" type="ORF">E0H75_28280</name>
</gene>
<organism evidence="9 10">
    <name type="scientific">Kribbella capetownensis</name>
    <dbReference type="NCBI Taxonomy" id="1572659"/>
    <lineage>
        <taxon>Bacteria</taxon>
        <taxon>Bacillati</taxon>
        <taxon>Actinomycetota</taxon>
        <taxon>Actinomycetes</taxon>
        <taxon>Propionibacteriales</taxon>
        <taxon>Kribbellaceae</taxon>
        <taxon>Kribbella</taxon>
    </lineage>
</organism>
<dbReference type="Proteomes" id="UP000293342">
    <property type="component" value="Unassembled WGS sequence"/>
</dbReference>
<evidence type="ECO:0000313" key="9">
    <source>
        <dbReference type="EMBL" id="TCC45633.1"/>
    </source>
</evidence>
<comment type="caution">
    <text evidence="9">The sequence shown here is derived from an EMBL/GenBank/DDBJ whole genome shotgun (WGS) entry which is preliminary data.</text>
</comment>
<keyword evidence="10" id="KW-1185">Reference proteome</keyword>
<evidence type="ECO:0000256" key="1">
    <source>
        <dbReference type="ARBA" id="ARBA00004651"/>
    </source>
</evidence>
<feature type="transmembrane region" description="Helical" evidence="8">
    <location>
        <begin position="339"/>
        <end position="358"/>
    </location>
</feature>
<dbReference type="Pfam" id="PF09594">
    <property type="entry name" value="GT87"/>
    <property type="match status" value="1"/>
</dbReference>